<evidence type="ECO:0000259" key="2">
    <source>
        <dbReference type="Pfam" id="PF01243"/>
    </source>
</evidence>
<dbReference type="PANTHER" id="PTHR35176">
    <property type="entry name" value="HEME OXYGENASE HI_0854-RELATED"/>
    <property type="match status" value="1"/>
</dbReference>
<reference evidence="3 4" key="2">
    <citation type="journal article" date="2016" name="Genome Announc.">
        <title>Permanent Draft Genome Sequences for Two Variants of Frankia sp. Strain CpI1, the First Frankia Strain Isolated from Root Nodules of Comptonia peregrina.</title>
        <authorList>
            <person name="Oshone R."/>
            <person name="Hurst S.G.IV."/>
            <person name="Abebe-Akele F."/>
            <person name="Simpson S."/>
            <person name="Morris K."/>
            <person name="Thomas W.K."/>
            <person name="Tisa L.S."/>
        </authorList>
    </citation>
    <scope>NUCLEOTIDE SEQUENCE [LARGE SCALE GENOMIC DNA]</scope>
    <source>
        <strain evidence="4">CpI1-S</strain>
    </source>
</reference>
<dbReference type="GO" id="GO:0005829">
    <property type="term" value="C:cytosol"/>
    <property type="evidence" value="ECO:0007669"/>
    <property type="project" value="TreeGrafter"/>
</dbReference>
<dbReference type="GO" id="GO:0070967">
    <property type="term" value="F:coenzyme F420 binding"/>
    <property type="evidence" value="ECO:0007669"/>
    <property type="project" value="TreeGrafter"/>
</dbReference>
<dbReference type="InterPro" id="IPR011576">
    <property type="entry name" value="Pyridox_Oxase_N"/>
</dbReference>
<gene>
    <name evidence="3" type="ORF">FF36_02367</name>
</gene>
<dbReference type="Gene3D" id="2.30.110.10">
    <property type="entry name" value="Electron Transport, Fmn-binding Protein, Chain A"/>
    <property type="match status" value="1"/>
</dbReference>
<dbReference type="InterPro" id="IPR019920">
    <property type="entry name" value="F420-binding_dom_put"/>
</dbReference>
<dbReference type="Pfam" id="PF01243">
    <property type="entry name" value="PNPOx_N"/>
    <property type="match status" value="1"/>
</dbReference>
<sequence>MSTPEPAEFPASHRDLIDNPLTGVLTTIGAGGRPQSTAVWFLPDGPTVRVSMISTRQKLANLRRTPVATLFVFDPTNPGRTLEIRADVELVPDPDKSVLARMTDRYGADFARLSALDPERTTAVLHPRRVVVRG</sequence>
<dbReference type="OrthoDB" id="162914at2"/>
<evidence type="ECO:0000313" key="4">
    <source>
        <dbReference type="Proteomes" id="UP000032545"/>
    </source>
</evidence>
<keyword evidence="4" id="KW-1185">Reference proteome</keyword>
<accession>A0A0D8BHF7</accession>
<dbReference type="EMBL" id="JYFN01000014">
    <property type="protein sequence ID" value="KJE23409.1"/>
    <property type="molecule type" value="Genomic_DNA"/>
</dbReference>
<evidence type="ECO:0000313" key="3">
    <source>
        <dbReference type="EMBL" id="KJE23409.1"/>
    </source>
</evidence>
<keyword evidence="1" id="KW-0560">Oxidoreductase</keyword>
<dbReference type="SUPFAM" id="SSF50475">
    <property type="entry name" value="FMN-binding split barrel"/>
    <property type="match status" value="1"/>
</dbReference>
<proteinExistence type="predicted"/>
<dbReference type="InterPro" id="IPR052019">
    <property type="entry name" value="F420H2_bilvrd_red/Heme_oxyg"/>
</dbReference>
<dbReference type="InterPro" id="IPR012349">
    <property type="entry name" value="Split_barrel_FMN-bd"/>
</dbReference>
<dbReference type="PATRIC" id="fig|1502723.3.peg.1399"/>
<organism evidence="3 4">
    <name type="scientific">Frankia torreyi</name>
    <dbReference type="NCBI Taxonomy" id="1856"/>
    <lineage>
        <taxon>Bacteria</taxon>
        <taxon>Bacillati</taxon>
        <taxon>Actinomycetota</taxon>
        <taxon>Actinomycetes</taxon>
        <taxon>Frankiales</taxon>
        <taxon>Frankiaceae</taxon>
        <taxon>Frankia</taxon>
    </lineage>
</organism>
<protein>
    <recommendedName>
        <fullName evidence="2">Pyridoxamine 5'-phosphate oxidase N-terminal domain-containing protein</fullName>
    </recommendedName>
</protein>
<name>A0A0D8BHF7_9ACTN</name>
<dbReference type="Proteomes" id="UP000032545">
    <property type="component" value="Unassembled WGS sequence"/>
</dbReference>
<evidence type="ECO:0000256" key="1">
    <source>
        <dbReference type="ARBA" id="ARBA00023002"/>
    </source>
</evidence>
<comment type="caution">
    <text evidence="3">The sequence shown here is derived from an EMBL/GenBank/DDBJ whole genome shotgun (WGS) entry which is preliminary data.</text>
</comment>
<dbReference type="NCBIfam" id="TIGR03618">
    <property type="entry name" value="Rv1155_F420"/>
    <property type="match status" value="1"/>
</dbReference>
<dbReference type="GO" id="GO:0016627">
    <property type="term" value="F:oxidoreductase activity, acting on the CH-CH group of donors"/>
    <property type="evidence" value="ECO:0007669"/>
    <property type="project" value="TreeGrafter"/>
</dbReference>
<dbReference type="RefSeq" id="WP_044885003.1">
    <property type="nucleotide sequence ID" value="NZ_JYFN01000014.1"/>
</dbReference>
<reference evidence="4" key="1">
    <citation type="submission" date="2015-02" db="EMBL/GenBank/DDBJ databases">
        <title>Draft Genome of Frankia sp. CpI1-S.</title>
        <authorList>
            <person name="Oshone R.T."/>
            <person name="Ngom M."/>
            <person name="Ghodhbane-Gtari F."/>
            <person name="Gtari M."/>
            <person name="Morris K."/>
            <person name="Thomas K."/>
            <person name="Sen A."/>
            <person name="Tisa L.S."/>
        </authorList>
    </citation>
    <scope>NUCLEOTIDE SEQUENCE [LARGE SCALE GENOMIC DNA]</scope>
    <source>
        <strain evidence="4">CpI1-S</strain>
    </source>
</reference>
<feature type="domain" description="Pyridoxamine 5'-phosphate oxidase N-terminal" evidence="2">
    <location>
        <begin position="11"/>
        <end position="130"/>
    </location>
</feature>
<dbReference type="AlphaFoldDB" id="A0A0D8BHF7"/>
<dbReference type="PANTHER" id="PTHR35176:SF6">
    <property type="entry name" value="HEME OXYGENASE HI_0854-RELATED"/>
    <property type="match status" value="1"/>
</dbReference>